<reference evidence="3" key="1">
    <citation type="journal article" date="2013" name="Nat. Genet.">
        <title>The Capsella rubella genome and the genomic consequences of rapid mating system evolution.</title>
        <authorList>
            <person name="Slotte T."/>
            <person name="Hazzouri K.M."/>
            <person name="Agren J.A."/>
            <person name="Koenig D."/>
            <person name="Maumus F."/>
            <person name="Guo Y.L."/>
            <person name="Steige K."/>
            <person name="Platts A.E."/>
            <person name="Escobar J.S."/>
            <person name="Newman L.K."/>
            <person name="Wang W."/>
            <person name="Mandakova T."/>
            <person name="Vello E."/>
            <person name="Smith L.M."/>
            <person name="Henz S.R."/>
            <person name="Steffen J."/>
            <person name="Takuno S."/>
            <person name="Brandvain Y."/>
            <person name="Coop G."/>
            <person name="Andolfatto P."/>
            <person name="Hu T.T."/>
            <person name="Blanchette M."/>
            <person name="Clark R.M."/>
            <person name="Quesneville H."/>
            <person name="Nordborg M."/>
            <person name="Gaut B.S."/>
            <person name="Lysak M.A."/>
            <person name="Jenkins J."/>
            <person name="Grimwood J."/>
            <person name="Chapman J."/>
            <person name="Prochnik S."/>
            <person name="Shu S."/>
            <person name="Rokhsar D."/>
            <person name="Schmutz J."/>
            <person name="Weigel D."/>
            <person name="Wright S.I."/>
        </authorList>
    </citation>
    <scope>NUCLEOTIDE SEQUENCE [LARGE SCALE GENOMIC DNA]</scope>
    <source>
        <strain evidence="3">cv. Monte Gargano</strain>
    </source>
</reference>
<sequence>MKSGGSSTLNPYAAAYVPLSKRDASFGGGGAAAKPSAYHQVQHQQPHQVAHGYGVQGMGSYPSPPQMKMPTKKSPDMVYNHQMKEEDLEMDMDIEFLLVTFSGLSHESINDVYLANNCDLDATIEMLNQLEVIHFLKSFPALELLDSKLSNDFAFGYVPFLQIYSTEAQEYLPDTLDIGDVPETITEPSKLKNETSASSSSSGIRNPYVSSS</sequence>
<dbReference type="PANTHER" id="PTHR37252">
    <property type="entry name" value="POLYADENYLATE-BINDING PROTEIN-INTERACTING PROTEIN 6"/>
    <property type="match status" value="1"/>
</dbReference>
<evidence type="ECO:0000313" key="3">
    <source>
        <dbReference type="Proteomes" id="UP000029121"/>
    </source>
</evidence>
<dbReference type="PANTHER" id="PTHR37252:SF3">
    <property type="entry name" value="POLYADENYLATE-BINDING PROTEIN-INTERACTING PROTEIN 6"/>
    <property type="match status" value="1"/>
</dbReference>
<dbReference type="Gene3D" id="1.10.8.10">
    <property type="entry name" value="DNA helicase RuvA subunit, C-terminal domain"/>
    <property type="match status" value="1"/>
</dbReference>
<protein>
    <recommendedName>
        <fullName evidence="4">CUE domain-containing protein</fullName>
    </recommendedName>
</protein>
<dbReference type="EMBL" id="KB870810">
    <property type="protein sequence ID" value="EOA19283.1"/>
    <property type="molecule type" value="Genomic_DNA"/>
</dbReference>
<dbReference type="Proteomes" id="UP000029121">
    <property type="component" value="Unassembled WGS sequence"/>
</dbReference>
<keyword evidence="3" id="KW-1185">Reference proteome</keyword>
<evidence type="ECO:0000313" key="2">
    <source>
        <dbReference type="EMBL" id="EOA19283.1"/>
    </source>
</evidence>
<dbReference type="eggNOG" id="ENOG502S2Y2">
    <property type="taxonomic scope" value="Eukaryota"/>
</dbReference>
<proteinExistence type="predicted"/>
<feature type="region of interest" description="Disordered" evidence="1">
    <location>
        <begin position="183"/>
        <end position="212"/>
    </location>
</feature>
<dbReference type="InterPro" id="IPR038981">
    <property type="entry name" value="CID5/CID6"/>
</dbReference>
<feature type="compositionally biased region" description="Polar residues" evidence="1">
    <location>
        <begin position="194"/>
        <end position="212"/>
    </location>
</feature>
<dbReference type="CDD" id="cd14371">
    <property type="entry name" value="CUE_CID7_like"/>
    <property type="match status" value="1"/>
</dbReference>
<accession>R0H6T2</accession>
<name>R0H6T2_9BRAS</name>
<evidence type="ECO:0008006" key="4">
    <source>
        <dbReference type="Google" id="ProtNLM"/>
    </source>
</evidence>
<evidence type="ECO:0000256" key="1">
    <source>
        <dbReference type="SAM" id="MobiDB-lite"/>
    </source>
</evidence>
<gene>
    <name evidence="2" type="ORF">CARUB_v10001953mg</name>
</gene>
<organism evidence="2 3">
    <name type="scientific">Capsella rubella</name>
    <dbReference type="NCBI Taxonomy" id="81985"/>
    <lineage>
        <taxon>Eukaryota</taxon>
        <taxon>Viridiplantae</taxon>
        <taxon>Streptophyta</taxon>
        <taxon>Embryophyta</taxon>
        <taxon>Tracheophyta</taxon>
        <taxon>Spermatophyta</taxon>
        <taxon>Magnoliopsida</taxon>
        <taxon>eudicotyledons</taxon>
        <taxon>Gunneridae</taxon>
        <taxon>Pentapetalae</taxon>
        <taxon>rosids</taxon>
        <taxon>malvids</taxon>
        <taxon>Brassicales</taxon>
        <taxon>Brassicaceae</taxon>
        <taxon>Camelineae</taxon>
        <taxon>Capsella</taxon>
    </lineage>
</organism>
<dbReference type="InterPro" id="IPR041806">
    <property type="entry name" value="CID5/6/7_CUE"/>
</dbReference>
<dbReference type="STRING" id="81985.R0H6T2"/>
<dbReference type="AlphaFoldDB" id="R0H6T2"/>